<dbReference type="AlphaFoldDB" id="A0A7M7T8I6"/>
<name>A0A7M7T8I6_NASVI</name>
<dbReference type="OrthoDB" id="2121828at2759"/>
<dbReference type="InterPro" id="IPR008972">
    <property type="entry name" value="Cupredoxin"/>
</dbReference>
<accession>A0A7M7T8I6</accession>
<dbReference type="EnsemblMetazoa" id="XM_031926596">
    <property type="protein sequence ID" value="XP_031782456"/>
    <property type="gene ID" value="LOC100115163"/>
</dbReference>
<protein>
    <submittedName>
        <fullName evidence="1">Uncharacterized protein</fullName>
    </submittedName>
</protein>
<keyword evidence="2" id="KW-1185">Reference proteome</keyword>
<dbReference type="Gene3D" id="2.60.40.420">
    <property type="entry name" value="Cupredoxins - blue copper proteins"/>
    <property type="match status" value="1"/>
</dbReference>
<sequence>MATIQSLLKRIDFVLKANQKIDNYWIRYRGLGSCRTRNSTTRVHQVSILRYESAELGDPKAPVGYDIPETPADARILNPHNKGTEDPMAVSIPLLRSIAKNDETSLRKPDHQFYIAYDFYVIDNYDFHRRHLYGFDQATANFFKIAYVNCTDI</sequence>
<evidence type="ECO:0000313" key="2">
    <source>
        <dbReference type="Proteomes" id="UP000002358"/>
    </source>
</evidence>
<dbReference type="Proteomes" id="UP000002358">
    <property type="component" value="Chromosome 3"/>
</dbReference>
<organism evidence="1 2">
    <name type="scientific">Nasonia vitripennis</name>
    <name type="common">Parasitic wasp</name>
    <dbReference type="NCBI Taxonomy" id="7425"/>
    <lineage>
        <taxon>Eukaryota</taxon>
        <taxon>Metazoa</taxon>
        <taxon>Ecdysozoa</taxon>
        <taxon>Arthropoda</taxon>
        <taxon>Hexapoda</taxon>
        <taxon>Insecta</taxon>
        <taxon>Pterygota</taxon>
        <taxon>Neoptera</taxon>
        <taxon>Endopterygota</taxon>
        <taxon>Hymenoptera</taxon>
        <taxon>Apocrita</taxon>
        <taxon>Proctotrupomorpha</taxon>
        <taxon>Chalcidoidea</taxon>
        <taxon>Pteromalidae</taxon>
        <taxon>Pteromalinae</taxon>
        <taxon>Nasonia</taxon>
    </lineage>
</organism>
<reference evidence="1" key="1">
    <citation type="submission" date="2021-01" db="UniProtKB">
        <authorList>
            <consortium name="EnsemblMetazoa"/>
        </authorList>
    </citation>
    <scope>IDENTIFICATION</scope>
</reference>
<dbReference type="KEGG" id="nvi:100115163"/>
<proteinExistence type="predicted"/>
<dbReference type="InParanoid" id="A0A7M7T8I6"/>
<dbReference type="GeneID" id="100115163"/>
<evidence type="ECO:0000313" key="1">
    <source>
        <dbReference type="EnsemblMetazoa" id="XP_031782456"/>
    </source>
</evidence>
<dbReference type="RefSeq" id="XP_031782456.1">
    <property type="nucleotide sequence ID" value="XM_031926596.2"/>
</dbReference>